<name>A0A8J6MDU8_9FIRM</name>
<evidence type="ECO:0000256" key="1">
    <source>
        <dbReference type="SAM" id="Phobius"/>
    </source>
</evidence>
<comment type="caution">
    <text evidence="2">The sequence shown here is derived from an EMBL/GenBank/DDBJ whole genome shotgun (WGS) entry which is preliminary data.</text>
</comment>
<proteinExistence type="predicted"/>
<dbReference type="AlphaFoldDB" id="A0A8J6MDU8"/>
<organism evidence="2 3">
    <name type="scientific">Lawsonibacter faecis</name>
    <dbReference type="NCBI Taxonomy" id="2763052"/>
    <lineage>
        <taxon>Bacteria</taxon>
        <taxon>Bacillati</taxon>
        <taxon>Bacillota</taxon>
        <taxon>Clostridia</taxon>
        <taxon>Eubacteriales</taxon>
        <taxon>Oscillospiraceae</taxon>
        <taxon>Lawsonibacter</taxon>
    </lineage>
</organism>
<evidence type="ECO:0000313" key="2">
    <source>
        <dbReference type="EMBL" id="MBC5738021.1"/>
    </source>
</evidence>
<dbReference type="EMBL" id="JACOPQ010000011">
    <property type="protein sequence ID" value="MBC5738021.1"/>
    <property type="molecule type" value="Genomic_DNA"/>
</dbReference>
<gene>
    <name evidence="2" type="ORF">H8S62_13495</name>
</gene>
<dbReference type="Proteomes" id="UP000607645">
    <property type="component" value="Unassembled WGS sequence"/>
</dbReference>
<keyword evidence="1" id="KW-0472">Membrane</keyword>
<evidence type="ECO:0000313" key="3">
    <source>
        <dbReference type="Proteomes" id="UP000607645"/>
    </source>
</evidence>
<reference evidence="2" key="1">
    <citation type="submission" date="2020-08" db="EMBL/GenBank/DDBJ databases">
        <title>Genome public.</title>
        <authorList>
            <person name="Liu C."/>
            <person name="Sun Q."/>
        </authorList>
    </citation>
    <scope>NUCLEOTIDE SEQUENCE</scope>
    <source>
        <strain evidence="2">NSJ-52</strain>
    </source>
</reference>
<dbReference type="RefSeq" id="WP_155145850.1">
    <property type="nucleotide sequence ID" value="NZ_JACOPQ010000011.1"/>
</dbReference>
<feature type="transmembrane region" description="Helical" evidence="1">
    <location>
        <begin position="18"/>
        <end position="37"/>
    </location>
</feature>
<sequence>MNDIVISPLASRRTEKKLIVFSAILLALALLFPLIIWDALGSGAMHFMQYGHVNVAGSSAGDSKATFFFGLGYTLSHMGPGVFIPAQLFAAQWRVVMGVTEASALAGGLGMVTMVFTALLFLTPVAMIVIYALDRSGKRPGVRKAAGGLSGVCAVLELLTVIWFGVIVVSMFTKVSNYGFRIYDFAAYGGNKLALEAVLSAVLCILNVRLFIRLRRENQAA</sequence>
<feature type="transmembrane region" description="Helical" evidence="1">
    <location>
        <begin position="193"/>
        <end position="212"/>
    </location>
</feature>
<keyword evidence="1" id="KW-0812">Transmembrane</keyword>
<keyword evidence="3" id="KW-1185">Reference proteome</keyword>
<accession>A0A8J6MDU8</accession>
<feature type="transmembrane region" description="Helical" evidence="1">
    <location>
        <begin position="104"/>
        <end position="133"/>
    </location>
</feature>
<feature type="transmembrane region" description="Helical" evidence="1">
    <location>
        <begin position="145"/>
        <end position="173"/>
    </location>
</feature>
<keyword evidence="1" id="KW-1133">Transmembrane helix</keyword>
<protein>
    <submittedName>
        <fullName evidence="2">Uncharacterized protein</fullName>
    </submittedName>
</protein>